<keyword evidence="4" id="KW-1185">Reference proteome</keyword>
<dbReference type="EMBL" id="KV425609">
    <property type="protein sequence ID" value="KZT21217.1"/>
    <property type="molecule type" value="Genomic_DNA"/>
</dbReference>
<dbReference type="PANTHER" id="PTHR13710">
    <property type="entry name" value="DNA HELICASE RECQ FAMILY MEMBER"/>
    <property type="match status" value="1"/>
</dbReference>
<dbReference type="GO" id="GO:0005737">
    <property type="term" value="C:cytoplasm"/>
    <property type="evidence" value="ECO:0007669"/>
    <property type="project" value="TreeGrafter"/>
</dbReference>
<name>A0A165PLQ7_9AGAM</name>
<dbReference type="GO" id="GO:0005634">
    <property type="term" value="C:nucleus"/>
    <property type="evidence" value="ECO:0007669"/>
    <property type="project" value="TreeGrafter"/>
</dbReference>
<dbReference type="PROSITE" id="PS51192">
    <property type="entry name" value="HELICASE_ATP_BIND_1"/>
    <property type="match status" value="1"/>
</dbReference>
<sequence length="254" mass="29005">MDLAKGKDIVFIGACRIGKSALFYVPLMAARLRFGQGLAILVVPTKALSKDQAKAANKRGLCTITINSDTLRDASCQMPQRKPFDEVAEGLWELIIVSPEMLKHPELNKKMQTKVFRDHIRFFGVDKFHLVQDHGEDFRSAYQEISVWRSCLPPDVCWIITTAMPPTGASPYTMLNSLRFKEPEYIFRKLPVDRPHINSSTMYDIAWAIPMSAKKPKDIPKCIIFCHTIEFGYPSWSERKRRLPGHLNSCLSQY</sequence>
<evidence type="ECO:0000313" key="4">
    <source>
        <dbReference type="Proteomes" id="UP000076761"/>
    </source>
</evidence>
<dbReference type="GO" id="GO:0005524">
    <property type="term" value="F:ATP binding"/>
    <property type="evidence" value="ECO:0007669"/>
    <property type="project" value="InterPro"/>
</dbReference>
<dbReference type="InterPro" id="IPR027417">
    <property type="entry name" value="P-loop_NTPase"/>
</dbReference>
<evidence type="ECO:0000259" key="2">
    <source>
        <dbReference type="PROSITE" id="PS51192"/>
    </source>
</evidence>
<dbReference type="AlphaFoldDB" id="A0A165PLQ7"/>
<dbReference type="Pfam" id="PF00270">
    <property type="entry name" value="DEAD"/>
    <property type="match status" value="1"/>
</dbReference>
<dbReference type="InterPro" id="IPR011545">
    <property type="entry name" value="DEAD/DEAH_box_helicase_dom"/>
</dbReference>
<dbReference type="GO" id="GO:0003676">
    <property type="term" value="F:nucleic acid binding"/>
    <property type="evidence" value="ECO:0007669"/>
    <property type="project" value="InterPro"/>
</dbReference>
<reference evidence="3 4" key="1">
    <citation type="journal article" date="2016" name="Mol. Biol. Evol.">
        <title>Comparative Genomics of Early-Diverging Mushroom-Forming Fungi Provides Insights into the Origins of Lignocellulose Decay Capabilities.</title>
        <authorList>
            <person name="Nagy L.G."/>
            <person name="Riley R."/>
            <person name="Tritt A."/>
            <person name="Adam C."/>
            <person name="Daum C."/>
            <person name="Floudas D."/>
            <person name="Sun H."/>
            <person name="Yadav J.S."/>
            <person name="Pangilinan J."/>
            <person name="Larsson K.H."/>
            <person name="Matsuura K."/>
            <person name="Barry K."/>
            <person name="Labutti K."/>
            <person name="Kuo R."/>
            <person name="Ohm R.A."/>
            <person name="Bhattacharya S.S."/>
            <person name="Shirouzu T."/>
            <person name="Yoshinaga Y."/>
            <person name="Martin F.M."/>
            <person name="Grigoriev I.V."/>
            <person name="Hibbett D.S."/>
        </authorList>
    </citation>
    <scope>NUCLEOTIDE SEQUENCE [LARGE SCALE GENOMIC DNA]</scope>
    <source>
        <strain evidence="3 4">HHB14362 ss-1</strain>
    </source>
</reference>
<dbReference type="GO" id="GO:0009378">
    <property type="term" value="F:four-way junction helicase activity"/>
    <property type="evidence" value="ECO:0007669"/>
    <property type="project" value="TreeGrafter"/>
</dbReference>
<dbReference type="OrthoDB" id="3260945at2759"/>
<evidence type="ECO:0000256" key="1">
    <source>
        <dbReference type="ARBA" id="ARBA00005446"/>
    </source>
</evidence>
<dbReference type="InterPro" id="IPR014001">
    <property type="entry name" value="Helicase_ATP-bd"/>
</dbReference>
<gene>
    <name evidence="3" type="ORF">NEOLEDRAFT_1073830</name>
</gene>
<dbReference type="GO" id="GO:0043138">
    <property type="term" value="F:3'-5' DNA helicase activity"/>
    <property type="evidence" value="ECO:0007669"/>
    <property type="project" value="TreeGrafter"/>
</dbReference>
<organism evidence="3 4">
    <name type="scientific">Neolentinus lepideus HHB14362 ss-1</name>
    <dbReference type="NCBI Taxonomy" id="1314782"/>
    <lineage>
        <taxon>Eukaryota</taxon>
        <taxon>Fungi</taxon>
        <taxon>Dikarya</taxon>
        <taxon>Basidiomycota</taxon>
        <taxon>Agaricomycotina</taxon>
        <taxon>Agaricomycetes</taxon>
        <taxon>Gloeophyllales</taxon>
        <taxon>Gloeophyllaceae</taxon>
        <taxon>Neolentinus</taxon>
    </lineage>
</organism>
<dbReference type="STRING" id="1314782.A0A165PLQ7"/>
<dbReference type="GO" id="GO:0005694">
    <property type="term" value="C:chromosome"/>
    <property type="evidence" value="ECO:0007669"/>
    <property type="project" value="TreeGrafter"/>
</dbReference>
<protein>
    <recommendedName>
        <fullName evidence="2">Helicase ATP-binding domain-containing protein</fullName>
    </recommendedName>
</protein>
<dbReference type="InParanoid" id="A0A165PLQ7"/>
<feature type="domain" description="Helicase ATP-binding" evidence="2">
    <location>
        <begin position="1"/>
        <end position="183"/>
    </location>
</feature>
<proteinExistence type="inferred from homology"/>
<dbReference type="GO" id="GO:0000724">
    <property type="term" value="P:double-strand break repair via homologous recombination"/>
    <property type="evidence" value="ECO:0007669"/>
    <property type="project" value="TreeGrafter"/>
</dbReference>
<dbReference type="Gene3D" id="3.40.50.300">
    <property type="entry name" value="P-loop containing nucleotide triphosphate hydrolases"/>
    <property type="match status" value="1"/>
</dbReference>
<accession>A0A165PLQ7</accession>
<evidence type="ECO:0000313" key="3">
    <source>
        <dbReference type="EMBL" id="KZT21217.1"/>
    </source>
</evidence>
<dbReference type="Proteomes" id="UP000076761">
    <property type="component" value="Unassembled WGS sequence"/>
</dbReference>
<dbReference type="PANTHER" id="PTHR13710:SF120">
    <property type="entry name" value="BIFUNCTIONAL 3'-5' EXONUCLEASE_ATP-DEPENDENT HELICASE WRN"/>
    <property type="match status" value="1"/>
</dbReference>
<dbReference type="SUPFAM" id="SSF52540">
    <property type="entry name" value="P-loop containing nucleoside triphosphate hydrolases"/>
    <property type="match status" value="1"/>
</dbReference>
<comment type="similarity">
    <text evidence="1">Belongs to the helicase family. RecQ subfamily.</text>
</comment>